<protein>
    <recommendedName>
        <fullName evidence="4">Glycine-rich protein</fullName>
    </recommendedName>
</protein>
<feature type="signal peptide" evidence="1">
    <location>
        <begin position="1"/>
        <end position="23"/>
    </location>
</feature>
<organism evidence="2 3">
    <name type="scientific">Rubroshorea leprosula</name>
    <dbReference type="NCBI Taxonomy" id="152421"/>
    <lineage>
        <taxon>Eukaryota</taxon>
        <taxon>Viridiplantae</taxon>
        <taxon>Streptophyta</taxon>
        <taxon>Embryophyta</taxon>
        <taxon>Tracheophyta</taxon>
        <taxon>Spermatophyta</taxon>
        <taxon>Magnoliopsida</taxon>
        <taxon>eudicotyledons</taxon>
        <taxon>Gunneridae</taxon>
        <taxon>Pentapetalae</taxon>
        <taxon>rosids</taxon>
        <taxon>malvids</taxon>
        <taxon>Malvales</taxon>
        <taxon>Dipterocarpaceae</taxon>
        <taxon>Rubroshorea</taxon>
    </lineage>
</organism>
<evidence type="ECO:0000256" key="1">
    <source>
        <dbReference type="SAM" id="SignalP"/>
    </source>
</evidence>
<keyword evidence="3" id="KW-1185">Reference proteome</keyword>
<dbReference type="AlphaFoldDB" id="A0AAV5MA33"/>
<evidence type="ECO:0008006" key="4">
    <source>
        <dbReference type="Google" id="ProtNLM"/>
    </source>
</evidence>
<proteinExistence type="predicted"/>
<gene>
    <name evidence="2" type="ORF">SLEP1_g52921</name>
</gene>
<comment type="caution">
    <text evidence="2">The sequence shown here is derived from an EMBL/GenBank/DDBJ whole genome shotgun (WGS) entry which is preliminary data.</text>
</comment>
<evidence type="ECO:0000313" key="3">
    <source>
        <dbReference type="Proteomes" id="UP001054252"/>
    </source>
</evidence>
<keyword evidence="1" id="KW-0732">Signal</keyword>
<evidence type="ECO:0000313" key="2">
    <source>
        <dbReference type="EMBL" id="GKV45894.1"/>
    </source>
</evidence>
<dbReference type="PANTHER" id="PTHR34789:SF1">
    <property type="entry name" value="EXPRESSED PROTEIN"/>
    <property type="match status" value="1"/>
</dbReference>
<dbReference type="PANTHER" id="PTHR34789">
    <property type="entry name" value="EXPRESSED PROTEIN"/>
    <property type="match status" value="1"/>
</dbReference>
<reference evidence="2 3" key="1">
    <citation type="journal article" date="2021" name="Commun. Biol.">
        <title>The genome of Shorea leprosula (Dipterocarpaceae) highlights the ecological relevance of drought in aseasonal tropical rainforests.</title>
        <authorList>
            <person name="Ng K.K.S."/>
            <person name="Kobayashi M.J."/>
            <person name="Fawcett J.A."/>
            <person name="Hatakeyama M."/>
            <person name="Paape T."/>
            <person name="Ng C.H."/>
            <person name="Ang C.C."/>
            <person name="Tnah L.H."/>
            <person name="Lee C.T."/>
            <person name="Nishiyama T."/>
            <person name="Sese J."/>
            <person name="O'Brien M.J."/>
            <person name="Copetti D."/>
            <person name="Mohd Noor M.I."/>
            <person name="Ong R.C."/>
            <person name="Putra M."/>
            <person name="Sireger I.Z."/>
            <person name="Indrioko S."/>
            <person name="Kosugi Y."/>
            <person name="Izuno A."/>
            <person name="Isagi Y."/>
            <person name="Lee S.L."/>
            <person name="Shimizu K.K."/>
        </authorList>
    </citation>
    <scope>NUCLEOTIDE SEQUENCE [LARGE SCALE GENOMIC DNA]</scope>
    <source>
        <strain evidence="2">214</strain>
    </source>
</reference>
<accession>A0AAV5MA33</accession>
<feature type="chain" id="PRO_5043988860" description="Glycine-rich protein" evidence="1">
    <location>
        <begin position="24"/>
        <end position="151"/>
    </location>
</feature>
<sequence>MKSISSFFLLAILLLLTSPLCLTIRPESSGVFFSDEFRQNNRGSKYSNQNDKGGGNPGEFNIPGFTIPGWGNEGQGGGYGYGVGGPNGGHGSGGVIQPSVVCKDSGPCLHKKVTCPAKCFSSYNRAGKGWGMGGGGGGCTVDCKKKCRAYC</sequence>
<name>A0AAV5MA33_9ROSI</name>
<dbReference type="Proteomes" id="UP001054252">
    <property type="component" value="Unassembled WGS sequence"/>
</dbReference>
<dbReference type="EMBL" id="BPVZ01000199">
    <property type="protein sequence ID" value="GKV45894.1"/>
    <property type="molecule type" value="Genomic_DNA"/>
</dbReference>